<keyword evidence="5 7" id="KW-0472">Membrane</keyword>
<keyword evidence="10" id="KW-1185">Reference proteome</keyword>
<comment type="subcellular location">
    <subcellularLocation>
        <location evidence="1">Membrane</location>
        <topology evidence="1">Multi-pass membrane protein</topology>
    </subcellularLocation>
</comment>
<dbReference type="PANTHER" id="PTHR43791:SF54">
    <property type="entry name" value="MAJOR FACILITATOR SUPERFAMILY (MFS) PROFILE DOMAIN-CONTAINING PROTEIN-RELATED"/>
    <property type="match status" value="1"/>
</dbReference>
<comment type="caution">
    <text evidence="9">The sequence shown here is derived from an EMBL/GenBank/DDBJ whole genome shotgun (WGS) entry which is preliminary data.</text>
</comment>
<gene>
    <name evidence="9" type="ORF">CBYS24578_00007080</name>
</gene>
<feature type="transmembrane region" description="Helical" evidence="7">
    <location>
        <begin position="129"/>
        <end position="149"/>
    </location>
</feature>
<evidence type="ECO:0000256" key="5">
    <source>
        <dbReference type="ARBA" id="ARBA00023136"/>
    </source>
</evidence>
<dbReference type="FunFam" id="1.20.1250.20:FF:000034">
    <property type="entry name" value="MFS general substrate transporter"/>
    <property type="match status" value="1"/>
</dbReference>
<dbReference type="InterPro" id="IPR036259">
    <property type="entry name" value="MFS_trans_sf"/>
</dbReference>
<evidence type="ECO:0000313" key="9">
    <source>
        <dbReference type="EMBL" id="CAG9990837.1"/>
    </source>
</evidence>
<feature type="transmembrane region" description="Helical" evidence="7">
    <location>
        <begin position="434"/>
        <end position="454"/>
    </location>
</feature>
<feature type="transmembrane region" description="Helical" evidence="7">
    <location>
        <begin position="303"/>
        <end position="322"/>
    </location>
</feature>
<evidence type="ECO:0000256" key="1">
    <source>
        <dbReference type="ARBA" id="ARBA00004141"/>
    </source>
</evidence>
<proteinExistence type="predicted"/>
<dbReference type="FunFam" id="1.20.1250.20:FF:000013">
    <property type="entry name" value="MFS general substrate transporter"/>
    <property type="match status" value="1"/>
</dbReference>
<evidence type="ECO:0000259" key="8">
    <source>
        <dbReference type="PROSITE" id="PS50850"/>
    </source>
</evidence>
<dbReference type="GO" id="GO:0022857">
    <property type="term" value="F:transmembrane transporter activity"/>
    <property type="evidence" value="ECO:0007669"/>
    <property type="project" value="InterPro"/>
</dbReference>
<feature type="domain" description="Major facilitator superfamily (MFS) profile" evidence="8">
    <location>
        <begin position="63"/>
        <end position="491"/>
    </location>
</feature>
<feature type="transmembrane region" description="Helical" evidence="7">
    <location>
        <begin position="190"/>
        <end position="211"/>
    </location>
</feature>
<dbReference type="Gene3D" id="1.20.1250.20">
    <property type="entry name" value="MFS general substrate transporter like domains"/>
    <property type="match status" value="2"/>
</dbReference>
<dbReference type="PROSITE" id="PS50850">
    <property type="entry name" value="MFS"/>
    <property type="match status" value="1"/>
</dbReference>
<protein>
    <recommendedName>
        <fullName evidence="8">Major facilitator superfamily (MFS) profile domain-containing protein</fullName>
    </recommendedName>
</protein>
<keyword evidence="4 7" id="KW-1133">Transmembrane helix</keyword>
<evidence type="ECO:0000256" key="7">
    <source>
        <dbReference type="SAM" id="Phobius"/>
    </source>
</evidence>
<feature type="transmembrane region" description="Helical" evidence="7">
    <location>
        <begin position="342"/>
        <end position="362"/>
    </location>
</feature>
<organism evidence="9 10">
    <name type="scientific">Clonostachys byssicola</name>
    <dbReference type="NCBI Taxonomy" id="160290"/>
    <lineage>
        <taxon>Eukaryota</taxon>
        <taxon>Fungi</taxon>
        <taxon>Dikarya</taxon>
        <taxon>Ascomycota</taxon>
        <taxon>Pezizomycotina</taxon>
        <taxon>Sordariomycetes</taxon>
        <taxon>Hypocreomycetidae</taxon>
        <taxon>Hypocreales</taxon>
        <taxon>Bionectriaceae</taxon>
        <taxon>Clonostachys</taxon>
    </lineage>
</organism>
<feature type="transmembrane region" description="Helical" evidence="7">
    <location>
        <begin position="223"/>
        <end position="245"/>
    </location>
</feature>
<dbReference type="EMBL" id="CABFNO020001476">
    <property type="protein sequence ID" value="CAG9990837.1"/>
    <property type="molecule type" value="Genomic_DNA"/>
</dbReference>
<evidence type="ECO:0000256" key="3">
    <source>
        <dbReference type="ARBA" id="ARBA00022692"/>
    </source>
</evidence>
<dbReference type="SUPFAM" id="SSF103473">
    <property type="entry name" value="MFS general substrate transporter"/>
    <property type="match status" value="1"/>
</dbReference>
<dbReference type="InterPro" id="IPR011701">
    <property type="entry name" value="MFS"/>
</dbReference>
<feature type="region of interest" description="Disordered" evidence="6">
    <location>
        <begin position="1"/>
        <end position="23"/>
    </location>
</feature>
<dbReference type="Pfam" id="PF07690">
    <property type="entry name" value="MFS_1"/>
    <property type="match status" value="1"/>
</dbReference>
<feature type="transmembrane region" description="Helical" evidence="7">
    <location>
        <begin position="466"/>
        <end position="487"/>
    </location>
</feature>
<name>A0A9N9UNK0_9HYPO</name>
<feature type="transmembrane region" description="Helical" evidence="7">
    <location>
        <begin position="59"/>
        <end position="76"/>
    </location>
</feature>
<keyword evidence="3 7" id="KW-0812">Transmembrane</keyword>
<feature type="transmembrane region" description="Helical" evidence="7">
    <location>
        <begin position="100"/>
        <end position="122"/>
    </location>
</feature>
<dbReference type="PANTHER" id="PTHR43791">
    <property type="entry name" value="PERMEASE-RELATED"/>
    <property type="match status" value="1"/>
</dbReference>
<evidence type="ECO:0000256" key="4">
    <source>
        <dbReference type="ARBA" id="ARBA00022989"/>
    </source>
</evidence>
<feature type="transmembrane region" description="Helical" evidence="7">
    <location>
        <begin position="155"/>
        <end position="178"/>
    </location>
</feature>
<evidence type="ECO:0000256" key="6">
    <source>
        <dbReference type="SAM" id="MobiDB-lite"/>
    </source>
</evidence>
<accession>A0A9N9UNK0</accession>
<dbReference type="InterPro" id="IPR020846">
    <property type="entry name" value="MFS_dom"/>
</dbReference>
<sequence>MATAKDPTQDAKLSLDNQAKDTEVASHHEFRDPYGLSAEEQAFLDNLPDKVKKRALSKLDWRLIPLLAFLYLMSYIDRTNIGNVKIEGIMDDIDLRGDRYNVATCIFFAPYCFFEIPSNWILSRTKRPSWYLGSLVIAWGIVMTCAGFINSYGGLLAVRFMLGLTEAGFYPGALYLIGRWYTHKEVQMRIAIFYSASAAAGAFSGLLAFGIAKLDGTAGYRGWRWIFIIEGIISVLGGIVCFFGLPDSAERSSKWLSPDEVKFLQLRKRQSARAASRSHLENSHEGENKGFPWKTLKNVLLDWQVYLLIVIYWSNAMPNYGLKFTMPSVIKGMGFTSSTAQLLTIPPYAMGTVSALVSSWIADRYTWRFPFIVFGQTLIIISYAILFAYGPTVDSRVPECYFALILACIGFLPILPSTNAWAISNLEGPTKRAIGLAWMITLGNLGGVPGSFFFKTEEAPRYPTAYASSFSVAGAGIVAAVCLELAYSKVNARRAKKSEEEIRASYTEEQLEKMGDRSPLFRYTL</sequence>
<feature type="transmembrane region" description="Helical" evidence="7">
    <location>
        <begin position="401"/>
        <end position="422"/>
    </location>
</feature>
<feature type="transmembrane region" description="Helical" evidence="7">
    <location>
        <begin position="369"/>
        <end position="389"/>
    </location>
</feature>
<keyword evidence="2" id="KW-0813">Transport</keyword>
<dbReference type="OrthoDB" id="2962993at2759"/>
<dbReference type="GO" id="GO:0016020">
    <property type="term" value="C:membrane"/>
    <property type="evidence" value="ECO:0007669"/>
    <property type="project" value="UniProtKB-SubCell"/>
</dbReference>
<dbReference type="Proteomes" id="UP000754883">
    <property type="component" value="Unassembled WGS sequence"/>
</dbReference>
<dbReference type="AlphaFoldDB" id="A0A9N9UNK0"/>
<reference evidence="9" key="1">
    <citation type="submission" date="2021-10" db="EMBL/GenBank/DDBJ databases">
        <authorList>
            <person name="Piombo E."/>
        </authorList>
    </citation>
    <scope>NUCLEOTIDE SEQUENCE</scope>
</reference>
<evidence type="ECO:0000313" key="10">
    <source>
        <dbReference type="Proteomes" id="UP000754883"/>
    </source>
</evidence>
<evidence type="ECO:0000256" key="2">
    <source>
        <dbReference type="ARBA" id="ARBA00022448"/>
    </source>
</evidence>